<protein>
    <submittedName>
        <fullName evidence="8">Actin, alpha skeletal muscle 2</fullName>
    </submittedName>
</protein>
<evidence type="ECO:0000256" key="1">
    <source>
        <dbReference type="ARBA" id="ARBA00004245"/>
    </source>
</evidence>
<accession>A0A091DB55</accession>
<dbReference type="Proteomes" id="UP000028990">
    <property type="component" value="Unassembled WGS sequence"/>
</dbReference>
<keyword evidence="4" id="KW-0547">Nucleotide-binding</keyword>
<dbReference type="InterPro" id="IPR043129">
    <property type="entry name" value="ATPase_NBD"/>
</dbReference>
<evidence type="ECO:0000256" key="6">
    <source>
        <dbReference type="ARBA" id="ARBA00023212"/>
    </source>
</evidence>
<proteinExistence type="inferred from homology"/>
<dbReference type="STRING" id="885580.ENSFDAP00000010632"/>
<evidence type="ECO:0000313" key="8">
    <source>
        <dbReference type="EMBL" id="KFO28292.1"/>
    </source>
</evidence>
<reference evidence="8 9" key="1">
    <citation type="submission" date="2013-11" db="EMBL/GenBank/DDBJ databases">
        <title>The Damaraland mole rat (Fukomys damarensis) genome and evolution of African mole rats.</title>
        <authorList>
            <person name="Gladyshev V.N."/>
            <person name="Fang X."/>
        </authorList>
    </citation>
    <scope>NUCLEOTIDE SEQUENCE [LARGE SCALE GENOMIC DNA]</scope>
    <source>
        <tissue evidence="8">Liver</tissue>
    </source>
</reference>
<dbReference type="Gene3D" id="3.30.420.40">
    <property type="match status" value="2"/>
</dbReference>
<evidence type="ECO:0000256" key="7">
    <source>
        <dbReference type="RuleBase" id="RU000487"/>
    </source>
</evidence>
<dbReference type="SUPFAM" id="SSF53067">
    <property type="entry name" value="Actin-like ATPase domain"/>
    <property type="match status" value="2"/>
</dbReference>
<keyword evidence="6" id="KW-0206">Cytoskeleton</keyword>
<dbReference type="EMBL" id="KN122776">
    <property type="protein sequence ID" value="KFO28292.1"/>
    <property type="molecule type" value="Genomic_DNA"/>
</dbReference>
<evidence type="ECO:0000256" key="3">
    <source>
        <dbReference type="ARBA" id="ARBA00022490"/>
    </source>
</evidence>
<organism evidence="8 9">
    <name type="scientific">Fukomys damarensis</name>
    <name type="common">Damaraland mole rat</name>
    <name type="synonym">Cryptomys damarensis</name>
    <dbReference type="NCBI Taxonomy" id="885580"/>
    <lineage>
        <taxon>Eukaryota</taxon>
        <taxon>Metazoa</taxon>
        <taxon>Chordata</taxon>
        <taxon>Craniata</taxon>
        <taxon>Vertebrata</taxon>
        <taxon>Euteleostomi</taxon>
        <taxon>Mammalia</taxon>
        <taxon>Eutheria</taxon>
        <taxon>Euarchontoglires</taxon>
        <taxon>Glires</taxon>
        <taxon>Rodentia</taxon>
        <taxon>Hystricomorpha</taxon>
        <taxon>Bathyergidae</taxon>
        <taxon>Fukomys</taxon>
    </lineage>
</organism>
<comment type="subcellular location">
    <subcellularLocation>
        <location evidence="1">Cytoplasm</location>
        <location evidence="1">Cytoskeleton</location>
    </subcellularLocation>
</comment>
<keyword evidence="9" id="KW-1185">Reference proteome</keyword>
<name>A0A091DB55_FUKDA</name>
<evidence type="ECO:0000313" key="9">
    <source>
        <dbReference type="Proteomes" id="UP000028990"/>
    </source>
</evidence>
<dbReference type="Pfam" id="PF00022">
    <property type="entry name" value="Actin"/>
    <property type="match status" value="1"/>
</dbReference>
<evidence type="ECO:0000256" key="2">
    <source>
        <dbReference type="ARBA" id="ARBA00006752"/>
    </source>
</evidence>
<keyword evidence="3" id="KW-0963">Cytoplasm</keyword>
<keyword evidence="5" id="KW-0067">ATP-binding</keyword>
<dbReference type="GO" id="GO:0005856">
    <property type="term" value="C:cytoskeleton"/>
    <property type="evidence" value="ECO:0007669"/>
    <property type="project" value="UniProtKB-SubCell"/>
</dbReference>
<comment type="similarity">
    <text evidence="2 7">Belongs to the actin family.</text>
</comment>
<evidence type="ECO:0000256" key="4">
    <source>
        <dbReference type="ARBA" id="ARBA00022741"/>
    </source>
</evidence>
<dbReference type="InterPro" id="IPR004000">
    <property type="entry name" value="Actin"/>
</dbReference>
<sequence>MASPYSHIQDSSNKMDRVPIICDYGSGFSKMGFAGNEAPLAVFPTILGKLRHDTVLVGMEEEDWFTGDDAQENREKLILQYPISRGAVASWDNLEKIWHHSFYQVLRIAPEEHPLMVTEPPLNSASTKERVCQILFETFNVPALSLTNQGVLSLYASGQTSGTAIESGEGMTYFVPVSDGCPLHQSTFQLDVAGQDLTLYLLQLLAERGSLLVGTADREHIRNVKEKCCYVALDFDKEKVEDRDSSSRPQKFQLPDGQEISLGQGAFLCPEALFQNNLIGRSTPGIHMIAMQSITSCNPSLWKTLFSHIVLSGGTASCSGLLLRLQRELTRLVSPTIDVKVSTSPYAKYSAWVGGSILCSLSTFKDTWVTSSEYKDIGCSIISRRSF</sequence>
<dbReference type="GO" id="GO:0005524">
    <property type="term" value="F:ATP binding"/>
    <property type="evidence" value="ECO:0007669"/>
    <property type="project" value="UniProtKB-KW"/>
</dbReference>
<dbReference type="AlphaFoldDB" id="A0A091DB55"/>
<evidence type="ECO:0000256" key="5">
    <source>
        <dbReference type="ARBA" id="ARBA00022840"/>
    </source>
</evidence>
<dbReference type="PRINTS" id="PR00190">
    <property type="entry name" value="ACTIN"/>
</dbReference>
<dbReference type="PANTHER" id="PTHR11937">
    <property type="entry name" value="ACTIN"/>
    <property type="match status" value="1"/>
</dbReference>
<dbReference type="eggNOG" id="KOG0676">
    <property type="taxonomic scope" value="Eukaryota"/>
</dbReference>
<dbReference type="SMART" id="SM00268">
    <property type="entry name" value="ACTIN"/>
    <property type="match status" value="1"/>
</dbReference>
<dbReference type="FunFam" id="3.30.420.40:FF:000148">
    <property type="entry name" value="Actin, alpha skeletal muscle"/>
    <property type="match status" value="1"/>
</dbReference>
<dbReference type="Gene3D" id="3.90.640.10">
    <property type="entry name" value="Actin, Chain A, domain 4"/>
    <property type="match status" value="1"/>
</dbReference>
<dbReference type="FunFam" id="3.90.640.10:FF:000007">
    <property type="entry name" value="Actin like 7B"/>
    <property type="match status" value="1"/>
</dbReference>
<gene>
    <name evidence="8" type="ORF">H920_10153</name>
</gene>